<keyword evidence="2" id="KW-0813">Transport</keyword>
<keyword evidence="4" id="KW-0862">Zinc</keyword>
<dbReference type="PANTHER" id="PTHR46531">
    <property type="entry name" value="ZINC TRANSPORTER 6"/>
    <property type="match status" value="1"/>
</dbReference>
<reference evidence="14" key="1">
    <citation type="submission" date="2020-04" db="EMBL/GenBank/DDBJ databases">
        <authorList>
            <person name="Neveu A P."/>
        </authorList>
    </citation>
    <scope>NUCLEOTIDE SEQUENCE</scope>
    <source>
        <tissue evidence="14">Whole embryo</tissue>
    </source>
</reference>
<proteinExistence type="evidence at transcript level"/>
<evidence type="ECO:0000256" key="10">
    <source>
        <dbReference type="ARBA" id="ARBA00045455"/>
    </source>
</evidence>
<dbReference type="Gene3D" id="1.20.1510.10">
    <property type="entry name" value="Cation efflux protein transmembrane domain"/>
    <property type="match status" value="1"/>
</dbReference>
<dbReference type="AlphaFoldDB" id="A0A6F9DSW5"/>
<evidence type="ECO:0000256" key="1">
    <source>
        <dbReference type="ARBA" id="ARBA00004166"/>
    </source>
</evidence>
<evidence type="ECO:0000256" key="4">
    <source>
        <dbReference type="ARBA" id="ARBA00022833"/>
    </source>
</evidence>
<evidence type="ECO:0000256" key="6">
    <source>
        <dbReference type="ARBA" id="ARBA00023034"/>
    </source>
</evidence>
<feature type="transmembrane region" description="Helical" evidence="12">
    <location>
        <begin position="196"/>
        <end position="217"/>
    </location>
</feature>
<comment type="subcellular location">
    <subcellularLocation>
        <location evidence="1">Golgi apparatus</location>
        <location evidence="1">trans-Golgi network membrane</location>
        <topology evidence="1">Multi-pass membrane protein</topology>
    </subcellularLocation>
</comment>
<feature type="transmembrane region" description="Helical" evidence="12">
    <location>
        <begin position="119"/>
        <end position="140"/>
    </location>
</feature>
<dbReference type="InterPro" id="IPR058533">
    <property type="entry name" value="Cation_efflux_TM"/>
</dbReference>
<comment type="function">
    <text evidence="10">Has probably no intrinsic transporter activity but together with SLC30A5 forms a functional zinc ion:proton antiporter heterodimer, mediating zinc entry into the lumen of organelles along the secretory pathway. As part of that zinc ion:proton antiporter, contributes to zinc ion homeostasis within the early secretory pathway and regulates the activation and folding of enzymes like alkaline phosphatases and enzymes involved in phosphatidylinositol glycan anchor biosynthesis.</text>
</comment>
<evidence type="ECO:0000313" key="14">
    <source>
        <dbReference type="EMBL" id="CAB3266219.1"/>
    </source>
</evidence>
<evidence type="ECO:0000256" key="2">
    <source>
        <dbReference type="ARBA" id="ARBA00022448"/>
    </source>
</evidence>
<protein>
    <submittedName>
        <fullName evidence="14">Zinc transporter 6</fullName>
    </submittedName>
</protein>
<keyword evidence="7" id="KW-0406">Ion transport</keyword>
<evidence type="ECO:0000256" key="12">
    <source>
        <dbReference type="SAM" id="Phobius"/>
    </source>
</evidence>
<dbReference type="SUPFAM" id="SSF161111">
    <property type="entry name" value="Cation efflux protein transmembrane domain-like"/>
    <property type="match status" value="1"/>
</dbReference>
<dbReference type="PANTHER" id="PTHR46531:SF1">
    <property type="entry name" value="ZINC TRANSPORTER 6"/>
    <property type="match status" value="1"/>
</dbReference>
<feature type="transmembrane region" description="Helical" evidence="12">
    <location>
        <begin position="92"/>
        <end position="113"/>
    </location>
</feature>
<feature type="transmembrane region" description="Helical" evidence="12">
    <location>
        <begin position="288"/>
        <end position="309"/>
    </location>
</feature>
<organism evidence="14">
    <name type="scientific">Phallusia mammillata</name>
    <dbReference type="NCBI Taxonomy" id="59560"/>
    <lineage>
        <taxon>Eukaryota</taxon>
        <taxon>Metazoa</taxon>
        <taxon>Chordata</taxon>
        <taxon>Tunicata</taxon>
        <taxon>Ascidiacea</taxon>
        <taxon>Phlebobranchia</taxon>
        <taxon>Ascidiidae</taxon>
        <taxon>Phallusia</taxon>
    </lineage>
</organism>
<evidence type="ECO:0000256" key="8">
    <source>
        <dbReference type="ARBA" id="ARBA00023136"/>
    </source>
</evidence>
<dbReference type="InterPro" id="IPR027469">
    <property type="entry name" value="Cation_efflux_TMD_sf"/>
</dbReference>
<evidence type="ECO:0000256" key="3">
    <source>
        <dbReference type="ARBA" id="ARBA00022692"/>
    </source>
</evidence>
<gene>
    <name evidence="14" type="primary">Slc30a6</name>
</gene>
<keyword evidence="3 12" id="KW-0812">Transmembrane</keyword>
<keyword evidence="8 12" id="KW-0472">Membrane</keyword>
<feature type="region of interest" description="Disordered" evidence="11">
    <location>
        <begin position="416"/>
        <end position="440"/>
    </location>
</feature>
<accession>A0A6F9DSW5</accession>
<dbReference type="InterPro" id="IPR052005">
    <property type="entry name" value="CDF_SLC30A"/>
</dbReference>
<feature type="compositionally biased region" description="Low complexity" evidence="11">
    <location>
        <begin position="423"/>
        <end position="437"/>
    </location>
</feature>
<dbReference type="GO" id="GO:0006829">
    <property type="term" value="P:zinc ion transport"/>
    <property type="evidence" value="ECO:0007669"/>
    <property type="project" value="TreeGrafter"/>
</dbReference>
<evidence type="ECO:0000259" key="13">
    <source>
        <dbReference type="Pfam" id="PF01545"/>
    </source>
</evidence>
<evidence type="ECO:0000256" key="5">
    <source>
        <dbReference type="ARBA" id="ARBA00022989"/>
    </source>
</evidence>
<name>A0A6F9DSW5_9ASCI</name>
<dbReference type="GO" id="GO:0005794">
    <property type="term" value="C:Golgi apparatus"/>
    <property type="evidence" value="ECO:0007669"/>
    <property type="project" value="UniProtKB-SubCell"/>
</dbReference>
<comment type="subunit">
    <text evidence="9">Heterodimer with SLC30A5; form a functional zinc ion transmembrane transporter.</text>
</comment>
<evidence type="ECO:0000256" key="11">
    <source>
        <dbReference type="SAM" id="MobiDB-lite"/>
    </source>
</evidence>
<feature type="transmembrane region" description="Helical" evidence="12">
    <location>
        <begin position="263"/>
        <end position="281"/>
    </location>
</feature>
<dbReference type="EMBL" id="LR790357">
    <property type="protein sequence ID" value="CAB3266219.1"/>
    <property type="molecule type" value="mRNA"/>
</dbReference>
<dbReference type="Pfam" id="PF01545">
    <property type="entry name" value="Cation_efflux"/>
    <property type="match status" value="1"/>
</dbReference>
<feature type="domain" description="Cation efflux protein transmembrane" evidence="13">
    <location>
        <begin position="92"/>
        <end position="317"/>
    </location>
</feature>
<dbReference type="GO" id="GO:0016020">
    <property type="term" value="C:membrane"/>
    <property type="evidence" value="ECO:0007669"/>
    <property type="project" value="InterPro"/>
</dbReference>
<dbReference type="GO" id="GO:0008324">
    <property type="term" value="F:monoatomic cation transmembrane transporter activity"/>
    <property type="evidence" value="ECO:0007669"/>
    <property type="project" value="InterPro"/>
</dbReference>
<keyword evidence="5 12" id="KW-1133">Transmembrane helix</keyword>
<feature type="transmembrane region" description="Helical" evidence="12">
    <location>
        <begin position="161"/>
        <end position="181"/>
    </location>
</feature>
<evidence type="ECO:0000256" key="7">
    <source>
        <dbReference type="ARBA" id="ARBA00023065"/>
    </source>
</evidence>
<evidence type="ECO:0000256" key="9">
    <source>
        <dbReference type="ARBA" id="ARBA00038600"/>
    </source>
</evidence>
<keyword evidence="6" id="KW-0333">Golgi apparatus</keyword>
<sequence length="564" mass="61869">MSYYYNNKNAFPDQSYNGRIIDLPKSTTEPSKDYMSVPLDPEFDWDLSGSGDSKPSLTSTIHPFHKRKNRMYGQFQHTVKPMLAIRTGRRTFLFLLANFFVIFLLFSWCSASNSLALRAYAYLSAFDIMSLITCLVSIWISARQTGRTEDGNIQLINYERLELLFVFASVVLSTLASVFILKESTARIASQPEVAIGRLIPAALFGFIFHTSKMLWVQNKAFQCVTEASSSSIIQEHVADMSHSLCSVVPMLGRILLPRVDPFFLASFVGASFLLITDLLIQIDAYYFADTVTAILIAIVTICTMWPIANCSARVLLNTTPPYVLGQLDKLLSEAQTLDGVLEIRNERFHTIALAPSKSHDNIHHSNGYGLIMAGSIHVRVRRDADEQMVLAHVTNRLAPLVSNLTVQIVKDDWSSSGNLAKSSISSTSPITPSGPSRVKPQSSTIIYGFNKPAAAVAPYQQTPPKQEPPKLPFAPAAASVSIPVEPKKDDFSFSPTPVATKSKPTFQGSAAGSNIERMYKAAGFTSPPKVGVQGRSYANMASRGSFDKLPQSMTAKPATGAIN</sequence>